<proteinExistence type="predicted"/>
<sequence length="85" mass="8710">MDGRGGAQPAGSGTFLTPVLDKATSCLPGSWHGRDLACELPPAAQHHSRSPRGGLALLGQEWALQPEPCACVLSGALACSEVESE</sequence>
<evidence type="ECO:0000313" key="1">
    <source>
        <dbReference type="EMBL" id="KAJ8779409.1"/>
    </source>
</evidence>
<dbReference type="Proteomes" id="UP001159641">
    <property type="component" value="Unassembled WGS sequence"/>
</dbReference>
<accession>A0AB34GJ09</accession>
<dbReference type="AlphaFoldDB" id="A0AB34GJ09"/>
<keyword evidence="2" id="KW-1185">Reference proteome</keyword>
<name>A0AB34GJ09_ESCRO</name>
<dbReference type="EMBL" id="JAIQCJ010002224">
    <property type="protein sequence ID" value="KAJ8779409.1"/>
    <property type="molecule type" value="Genomic_DNA"/>
</dbReference>
<protein>
    <submittedName>
        <fullName evidence="1">Uncharacterized protein</fullName>
    </submittedName>
</protein>
<evidence type="ECO:0000313" key="2">
    <source>
        <dbReference type="Proteomes" id="UP001159641"/>
    </source>
</evidence>
<gene>
    <name evidence="1" type="ORF">J1605_012641</name>
</gene>
<organism evidence="1 2">
    <name type="scientific">Eschrichtius robustus</name>
    <name type="common">California gray whale</name>
    <name type="synonym">Eschrichtius gibbosus</name>
    <dbReference type="NCBI Taxonomy" id="9764"/>
    <lineage>
        <taxon>Eukaryota</taxon>
        <taxon>Metazoa</taxon>
        <taxon>Chordata</taxon>
        <taxon>Craniata</taxon>
        <taxon>Vertebrata</taxon>
        <taxon>Euteleostomi</taxon>
        <taxon>Mammalia</taxon>
        <taxon>Eutheria</taxon>
        <taxon>Laurasiatheria</taxon>
        <taxon>Artiodactyla</taxon>
        <taxon>Whippomorpha</taxon>
        <taxon>Cetacea</taxon>
        <taxon>Mysticeti</taxon>
        <taxon>Eschrichtiidae</taxon>
        <taxon>Eschrichtius</taxon>
    </lineage>
</organism>
<comment type="caution">
    <text evidence="1">The sequence shown here is derived from an EMBL/GenBank/DDBJ whole genome shotgun (WGS) entry which is preliminary data.</text>
</comment>
<reference evidence="1 2" key="1">
    <citation type="submission" date="2022-11" db="EMBL/GenBank/DDBJ databases">
        <title>Whole genome sequence of Eschrichtius robustus ER-17-0199.</title>
        <authorList>
            <person name="Bruniche-Olsen A."/>
            <person name="Black A.N."/>
            <person name="Fields C.J."/>
            <person name="Walden K."/>
            <person name="Dewoody J.A."/>
        </authorList>
    </citation>
    <scope>NUCLEOTIDE SEQUENCE [LARGE SCALE GENOMIC DNA]</scope>
    <source>
        <strain evidence="1">ER-17-0199</strain>
        <tissue evidence="1">Blubber</tissue>
    </source>
</reference>